<dbReference type="InterPro" id="IPR052416">
    <property type="entry name" value="GTF3C_component"/>
</dbReference>
<dbReference type="Gene3D" id="2.130.10.10">
    <property type="entry name" value="YVTN repeat-like/Quinoprotein amine dehydrogenase"/>
    <property type="match status" value="1"/>
</dbReference>
<comment type="subcellular location">
    <subcellularLocation>
        <location evidence="1">Nucleus</location>
    </subcellularLocation>
</comment>
<dbReference type="GO" id="GO:0006383">
    <property type="term" value="P:transcription by RNA polymerase III"/>
    <property type="evidence" value="ECO:0007669"/>
    <property type="project" value="TreeGrafter"/>
</dbReference>
<evidence type="ECO:0000256" key="3">
    <source>
        <dbReference type="ARBA" id="ARBA00023242"/>
    </source>
</evidence>
<keyword evidence="6" id="KW-1185">Reference proteome</keyword>
<feature type="compositionally biased region" description="Acidic residues" evidence="4">
    <location>
        <begin position="66"/>
        <end position="77"/>
    </location>
</feature>
<feature type="compositionally biased region" description="Basic and acidic residues" evidence="4">
    <location>
        <begin position="667"/>
        <end position="679"/>
    </location>
</feature>
<dbReference type="PANTHER" id="PTHR15052">
    <property type="entry name" value="RNA POLYMERASE III TRANSCRIPTION INITIATION FACTOR COMPLEX SUBUNIT"/>
    <property type="match status" value="1"/>
</dbReference>
<evidence type="ECO:0000256" key="2">
    <source>
        <dbReference type="ARBA" id="ARBA00023163"/>
    </source>
</evidence>
<feature type="region of interest" description="Disordered" evidence="4">
    <location>
        <begin position="757"/>
        <end position="806"/>
    </location>
</feature>
<keyword evidence="3" id="KW-0539">Nucleus</keyword>
<feature type="compositionally biased region" description="Basic residues" evidence="4">
    <location>
        <begin position="681"/>
        <end position="691"/>
    </location>
</feature>
<sequence length="806" mass="89603">MKLRQSNKKKRFGLPDYGLDLDTSDADSTLPRVDSSEDDFVVDATADGGEEEEVDQVQSGQSGDGGGDDDYDDDDFDEPTRRNGSSAAKAAKIVKAKSKITGRSSKQDQSDTSEQAFTEVPSYPSDPGQRWTRTYLGPIKRWTRFYELIDWWFGDKPDRRAILDNYLKLWWHHELIPPKLTSQSRLLAAQNAWMPESFADDQRSKFRQLYNNRLVHHFRQQSSTRIDKARAFRLFVPQAQGELSVLLGHVSDQKPYRIQYGESISFSNTGHPIGNADDEEVVAGGWLLDVGGIPISMAWTPTQGQVNQLLAIAVIPFSDQAYYQNLKDTPGDSEQTEGTIQILSFEAVKGRRGIFRPSRRGPRLVQALCFTWGRVSRIQWCPVQLAAEDTTRLLGVLCVDGKLRILGIQIVSDQDSDEVFEEIEEPMITLEPPKEYSIEITCFTWINMNRVAAGLSDGSVVVWSLSPPRILQRHPVHSTAIIDIVSGYPSDPFLVSTIPIGGVLTVTDLSRPSGETTYHPNMMVSLQPNLLTWSPHLRGYASMWPSAFAGNPNLTFLPTRGFPVCRHLITVNGQPTCISIGTCHPYIIAGTTDGSVWVFNILRKLSSHREKTLKVKLFQHEFCAPPSSVAQHDEDEAKPRGACRILHGFLPEPNTHPTGVKMAETQRLNREKNAKEGQAKNKGKGKAKGKPAKPQPKTLGQQDGEVDEEAAMTTGPGPIVLYEPQTRITAVAWNPNAEFSWWAAAAMGSGLVRVMDVGAEPQTKQQDDEGSELDEEDEPGPGMDAIEEDDDEEEEDVDVEMASLED</sequence>
<comment type="caution">
    <text evidence="5">The sequence shown here is derived from an EMBL/GenBank/DDBJ whole genome shotgun (WGS) entry which is preliminary data.</text>
</comment>
<organism evidence="5 6">
    <name type="scientific">Xylaria hypoxylon</name>
    <dbReference type="NCBI Taxonomy" id="37992"/>
    <lineage>
        <taxon>Eukaryota</taxon>
        <taxon>Fungi</taxon>
        <taxon>Dikarya</taxon>
        <taxon>Ascomycota</taxon>
        <taxon>Pezizomycotina</taxon>
        <taxon>Sordariomycetes</taxon>
        <taxon>Xylariomycetidae</taxon>
        <taxon>Xylariales</taxon>
        <taxon>Xylariaceae</taxon>
        <taxon>Xylaria</taxon>
    </lineage>
</organism>
<dbReference type="OrthoDB" id="4703at2759"/>
<accession>A0A4Z0ZAK5</accession>
<dbReference type="GO" id="GO:0005634">
    <property type="term" value="C:nucleus"/>
    <property type="evidence" value="ECO:0007669"/>
    <property type="project" value="UniProtKB-SubCell"/>
</dbReference>
<feature type="region of interest" description="Disordered" evidence="4">
    <location>
        <begin position="665"/>
        <end position="718"/>
    </location>
</feature>
<dbReference type="SMART" id="SM00320">
    <property type="entry name" value="WD40"/>
    <property type="match status" value="3"/>
</dbReference>
<feature type="compositionally biased region" description="Acidic residues" evidence="4">
    <location>
        <begin position="768"/>
        <end position="806"/>
    </location>
</feature>
<evidence type="ECO:0000313" key="5">
    <source>
        <dbReference type="EMBL" id="TGJ88013.1"/>
    </source>
</evidence>
<evidence type="ECO:0000256" key="4">
    <source>
        <dbReference type="SAM" id="MobiDB-lite"/>
    </source>
</evidence>
<dbReference type="AlphaFoldDB" id="A0A4Z0ZAK5"/>
<dbReference type="Proteomes" id="UP000297716">
    <property type="component" value="Unassembled WGS sequence"/>
</dbReference>
<dbReference type="PANTHER" id="PTHR15052:SF2">
    <property type="entry name" value="GENERAL TRANSCRIPTION FACTOR 3C POLYPEPTIDE 2"/>
    <property type="match status" value="1"/>
</dbReference>
<dbReference type="InterPro" id="IPR001680">
    <property type="entry name" value="WD40_rpt"/>
</dbReference>
<feature type="region of interest" description="Disordered" evidence="4">
    <location>
        <begin position="1"/>
        <end position="130"/>
    </location>
</feature>
<keyword evidence="2" id="KW-0804">Transcription</keyword>
<evidence type="ECO:0000313" key="6">
    <source>
        <dbReference type="Proteomes" id="UP000297716"/>
    </source>
</evidence>
<protein>
    <submittedName>
        <fullName evidence="5">Uncharacterized protein</fullName>
    </submittedName>
</protein>
<evidence type="ECO:0000256" key="1">
    <source>
        <dbReference type="ARBA" id="ARBA00004123"/>
    </source>
</evidence>
<dbReference type="EMBL" id="SKBN01000007">
    <property type="protein sequence ID" value="TGJ88013.1"/>
    <property type="molecule type" value="Genomic_DNA"/>
</dbReference>
<dbReference type="InterPro" id="IPR036322">
    <property type="entry name" value="WD40_repeat_dom_sf"/>
</dbReference>
<dbReference type="STRING" id="37992.A0A4Z0ZAK5"/>
<proteinExistence type="predicted"/>
<dbReference type="SUPFAM" id="SSF50978">
    <property type="entry name" value="WD40 repeat-like"/>
    <property type="match status" value="1"/>
</dbReference>
<gene>
    <name evidence="5" type="ORF">E0Z10_g731</name>
</gene>
<feature type="compositionally biased region" description="Basic residues" evidence="4">
    <location>
        <begin position="1"/>
        <end position="12"/>
    </location>
</feature>
<name>A0A4Z0ZAK5_9PEZI</name>
<dbReference type="GO" id="GO:0000127">
    <property type="term" value="C:transcription factor TFIIIC complex"/>
    <property type="evidence" value="ECO:0007669"/>
    <property type="project" value="TreeGrafter"/>
</dbReference>
<reference evidence="5 6" key="1">
    <citation type="submission" date="2019-03" db="EMBL/GenBank/DDBJ databases">
        <title>Draft genome sequence of Xylaria hypoxylon DSM 108379, a ubiquitous saprotrophic-parasitic fungi on hardwood.</title>
        <authorList>
            <person name="Buettner E."/>
            <person name="Leonhardt S."/>
            <person name="Gebauer A.M."/>
            <person name="Liers C."/>
            <person name="Hofrichter M."/>
            <person name="Kellner H."/>
        </authorList>
    </citation>
    <scope>NUCLEOTIDE SEQUENCE [LARGE SCALE GENOMIC DNA]</scope>
    <source>
        <strain evidence="5 6">DSM 108379</strain>
    </source>
</reference>
<dbReference type="InterPro" id="IPR015943">
    <property type="entry name" value="WD40/YVTN_repeat-like_dom_sf"/>
</dbReference>